<dbReference type="OrthoDB" id="9870761at2"/>
<name>A0A2N3UAI2_9BACT</name>
<accession>A0A2N3UAI2</accession>
<gene>
    <name evidence="2" type="ORF">BD749_1538</name>
</gene>
<sequence>MVDFLLSRKTDFYFWTGIAMGLAVTGNFGLGYAAIWYTESFFPFSTVLLLLLTGLLAFGYFQSQSKAESKLEAGCFGGITSMIVLFNAGYSFILVLLLLMA</sequence>
<evidence type="ECO:0000313" key="2">
    <source>
        <dbReference type="EMBL" id="PKV66410.1"/>
    </source>
</evidence>
<proteinExistence type="predicted"/>
<dbReference type="AlphaFoldDB" id="A0A2N3UAI2"/>
<keyword evidence="1" id="KW-0472">Membrane</keyword>
<keyword evidence="1" id="KW-1133">Transmembrane helix</keyword>
<dbReference type="Proteomes" id="UP000233782">
    <property type="component" value="Unassembled WGS sequence"/>
</dbReference>
<comment type="caution">
    <text evidence="2">The sequence shown here is derived from an EMBL/GenBank/DDBJ whole genome shotgun (WGS) entry which is preliminary data.</text>
</comment>
<reference evidence="2 3" key="1">
    <citation type="submission" date="2017-12" db="EMBL/GenBank/DDBJ databases">
        <title>Genomic Encyclopedia of Type Strains, Phase III (KMG-III): the genomes of soil and plant-associated and newly described type strains.</title>
        <authorList>
            <person name="Whitman W."/>
        </authorList>
    </citation>
    <scope>NUCLEOTIDE SEQUENCE [LARGE SCALE GENOMIC DNA]</scope>
    <source>
        <strain evidence="2 3">LP43</strain>
    </source>
</reference>
<feature type="transmembrane region" description="Helical" evidence="1">
    <location>
        <begin position="41"/>
        <end position="61"/>
    </location>
</feature>
<evidence type="ECO:0000313" key="3">
    <source>
        <dbReference type="Proteomes" id="UP000233782"/>
    </source>
</evidence>
<protein>
    <submittedName>
        <fullName evidence="2">Uncharacterized protein</fullName>
    </submittedName>
</protein>
<keyword evidence="3" id="KW-1185">Reference proteome</keyword>
<organism evidence="2 3">
    <name type="scientific">Pontibacter ramchanderi</name>
    <dbReference type="NCBI Taxonomy" id="1179743"/>
    <lineage>
        <taxon>Bacteria</taxon>
        <taxon>Pseudomonadati</taxon>
        <taxon>Bacteroidota</taxon>
        <taxon>Cytophagia</taxon>
        <taxon>Cytophagales</taxon>
        <taxon>Hymenobacteraceae</taxon>
        <taxon>Pontibacter</taxon>
    </lineage>
</organism>
<feature type="transmembrane region" description="Helical" evidence="1">
    <location>
        <begin position="73"/>
        <end position="100"/>
    </location>
</feature>
<feature type="transmembrane region" description="Helical" evidence="1">
    <location>
        <begin position="12"/>
        <end position="35"/>
    </location>
</feature>
<dbReference type="RefSeq" id="WP_101443799.1">
    <property type="nucleotide sequence ID" value="NZ_PJMU01000002.1"/>
</dbReference>
<dbReference type="EMBL" id="PJMU01000002">
    <property type="protein sequence ID" value="PKV66410.1"/>
    <property type="molecule type" value="Genomic_DNA"/>
</dbReference>
<keyword evidence="1" id="KW-0812">Transmembrane</keyword>
<evidence type="ECO:0000256" key="1">
    <source>
        <dbReference type="SAM" id="Phobius"/>
    </source>
</evidence>